<dbReference type="AlphaFoldDB" id="A0A8X8IG02"/>
<dbReference type="Proteomes" id="UP000198711">
    <property type="component" value="Unassembled WGS sequence"/>
</dbReference>
<accession>A0A8X8IG02</accession>
<comment type="caution">
    <text evidence="1">The sequence shown here is derived from an EMBL/GenBank/DDBJ whole genome shotgun (WGS) entry which is preliminary data.</text>
</comment>
<name>A0A8X8IG02_9BACT</name>
<dbReference type="RefSeq" id="WP_092726953.1">
    <property type="nucleotide sequence ID" value="NZ_FNNO01000022.1"/>
</dbReference>
<keyword evidence="2" id="KW-1185">Reference proteome</keyword>
<proteinExistence type="predicted"/>
<evidence type="ECO:0000313" key="1">
    <source>
        <dbReference type="EMBL" id="SDX63971.1"/>
    </source>
</evidence>
<dbReference type="EMBL" id="FNNO01000022">
    <property type="protein sequence ID" value="SDX63971.1"/>
    <property type="molecule type" value="Genomic_DNA"/>
</dbReference>
<protein>
    <submittedName>
        <fullName evidence="1">Uncharacterized protein</fullName>
    </submittedName>
</protein>
<sequence length="82" mass="9485">MLTNTITNEIEKRILSDVSLFEDDIRSSIEDVNGLKAWYKAFVCSEAFTKLSEEKKSETFDLFNNLKDFLRLTGENLSRLSD</sequence>
<evidence type="ECO:0000313" key="2">
    <source>
        <dbReference type="Proteomes" id="UP000198711"/>
    </source>
</evidence>
<organism evidence="1 2">
    <name type="scientific">Hydrobacter penzbergensis</name>
    <dbReference type="NCBI Taxonomy" id="1235997"/>
    <lineage>
        <taxon>Bacteria</taxon>
        <taxon>Pseudomonadati</taxon>
        <taxon>Bacteroidota</taxon>
        <taxon>Chitinophagia</taxon>
        <taxon>Chitinophagales</taxon>
        <taxon>Chitinophagaceae</taxon>
        <taxon>Hydrobacter</taxon>
    </lineage>
</organism>
<gene>
    <name evidence="1" type="ORF">SAMN05444410_12243</name>
</gene>
<reference evidence="1 2" key="1">
    <citation type="submission" date="2016-10" db="EMBL/GenBank/DDBJ databases">
        <authorList>
            <person name="Varghese N."/>
            <person name="Submissions S."/>
        </authorList>
    </citation>
    <scope>NUCLEOTIDE SEQUENCE [LARGE SCALE GENOMIC DNA]</scope>
    <source>
        <strain evidence="1 2">DSM 25353</strain>
    </source>
</reference>